<dbReference type="Bgee" id="ENSCSAG00000016968">
    <property type="expression patterns" value="Expressed in prefrontal cortex and 4 other cell types or tissues"/>
</dbReference>
<dbReference type="KEGG" id="csab:103215316"/>
<evidence type="ECO:0000256" key="4">
    <source>
        <dbReference type="ARBA" id="ARBA00022529"/>
    </source>
</evidence>
<feature type="domain" description="Beta-defensin" evidence="10">
    <location>
        <begin position="45"/>
        <end position="74"/>
    </location>
</feature>
<keyword evidence="4 9" id="KW-0929">Antimicrobial</keyword>
<comment type="subcellular location">
    <subcellularLocation>
        <location evidence="1 9">Secreted</location>
    </subcellularLocation>
</comment>
<accession>A0A0D9RWM7</accession>
<comment type="similarity">
    <text evidence="2 9">Belongs to the beta-defensin family.</text>
</comment>
<evidence type="ECO:0000259" key="10">
    <source>
        <dbReference type="Pfam" id="PF13841"/>
    </source>
</evidence>
<feature type="signal peptide" evidence="9">
    <location>
        <begin position="1"/>
        <end position="27"/>
    </location>
</feature>
<feature type="chain" id="PRO_5005115484" description="Beta-defensin" evidence="9">
    <location>
        <begin position="28"/>
        <end position="78"/>
    </location>
</feature>
<dbReference type="STRING" id="60711.ENSCSAP00000013016"/>
<sequence length="78" mass="8834">MALIRKTFCFVFAVFFILVQQPSGCQAGLEFSEPFPSGGFAVCESCKLGRGRCRKECLENEKPDGRCRLNFLCCRQKM</sequence>
<proteinExistence type="inferred from homology"/>
<evidence type="ECO:0000256" key="5">
    <source>
        <dbReference type="ARBA" id="ARBA00022729"/>
    </source>
</evidence>
<reference evidence="11" key="3">
    <citation type="submission" date="2025-09" db="UniProtKB">
        <authorList>
            <consortium name="Ensembl"/>
        </authorList>
    </citation>
    <scope>IDENTIFICATION</scope>
</reference>
<dbReference type="BioGRID-ORCS" id="103215316">
    <property type="hits" value="0 hits in 6 CRISPR screens"/>
</dbReference>
<evidence type="ECO:0000313" key="12">
    <source>
        <dbReference type="Proteomes" id="UP000029965"/>
    </source>
</evidence>
<name>A0A0D9RWM7_CHLSB</name>
<reference evidence="11" key="2">
    <citation type="submission" date="2025-08" db="UniProtKB">
        <authorList>
            <consortium name="Ensembl"/>
        </authorList>
    </citation>
    <scope>IDENTIFICATION</scope>
</reference>
<evidence type="ECO:0000256" key="6">
    <source>
        <dbReference type="ARBA" id="ARBA00022940"/>
    </source>
</evidence>
<evidence type="ECO:0000256" key="1">
    <source>
        <dbReference type="ARBA" id="ARBA00004613"/>
    </source>
</evidence>
<dbReference type="GO" id="GO:0045087">
    <property type="term" value="P:innate immune response"/>
    <property type="evidence" value="ECO:0007669"/>
    <property type="project" value="InterPro"/>
</dbReference>
<comment type="function">
    <text evidence="9">Has antibacterial activity.</text>
</comment>
<keyword evidence="5 9" id="KW-0732">Signal</keyword>
<keyword evidence="3 9" id="KW-0964">Secreted</keyword>
<dbReference type="GO" id="GO:0042742">
    <property type="term" value="P:defense response to bacterium"/>
    <property type="evidence" value="ECO:0007669"/>
    <property type="project" value="UniProtKB-UniRule"/>
</dbReference>
<dbReference type="Ensembl" id="ENSCSAT00000015063.1">
    <property type="protein sequence ID" value="ENSCSAP00000013016.1"/>
    <property type="gene ID" value="ENSCSAG00000016968.1"/>
</dbReference>
<dbReference type="Pfam" id="PF13841">
    <property type="entry name" value="Defensin_beta_2"/>
    <property type="match status" value="1"/>
</dbReference>
<dbReference type="GeneID" id="103215316"/>
<dbReference type="EMBL" id="AQIB01160205">
    <property type="status" value="NOT_ANNOTATED_CDS"/>
    <property type="molecule type" value="Genomic_DNA"/>
</dbReference>
<dbReference type="GeneTree" id="ENSGT00390000002317"/>
<keyword evidence="8" id="KW-1015">Disulfide bond</keyword>
<dbReference type="RefSeq" id="XP_007959821.3">
    <property type="nucleotide sequence ID" value="XM_007961630.3"/>
</dbReference>
<evidence type="ECO:0000256" key="8">
    <source>
        <dbReference type="ARBA" id="ARBA00023157"/>
    </source>
</evidence>
<evidence type="ECO:0000256" key="2">
    <source>
        <dbReference type="ARBA" id="ARBA00007371"/>
    </source>
</evidence>
<organism evidence="11 12">
    <name type="scientific">Chlorocebus sabaeus</name>
    <name type="common">Green monkey</name>
    <name type="synonym">Simia sabaea</name>
    <dbReference type="NCBI Taxonomy" id="60711"/>
    <lineage>
        <taxon>Eukaryota</taxon>
        <taxon>Metazoa</taxon>
        <taxon>Chordata</taxon>
        <taxon>Craniata</taxon>
        <taxon>Vertebrata</taxon>
        <taxon>Euteleostomi</taxon>
        <taxon>Mammalia</taxon>
        <taxon>Eutheria</taxon>
        <taxon>Euarchontoglires</taxon>
        <taxon>Primates</taxon>
        <taxon>Haplorrhini</taxon>
        <taxon>Catarrhini</taxon>
        <taxon>Cercopithecidae</taxon>
        <taxon>Cercopithecinae</taxon>
        <taxon>Chlorocebus</taxon>
    </lineage>
</organism>
<dbReference type="Proteomes" id="UP000029965">
    <property type="component" value="Chromosome 8"/>
</dbReference>
<dbReference type="InterPro" id="IPR025933">
    <property type="entry name" value="Beta_defensin_dom"/>
</dbReference>
<dbReference type="GO" id="GO:0005576">
    <property type="term" value="C:extracellular region"/>
    <property type="evidence" value="ECO:0007669"/>
    <property type="project" value="UniProtKB-SubCell"/>
</dbReference>
<keyword evidence="6 9" id="KW-0211">Defensin</keyword>
<evidence type="ECO:0000256" key="7">
    <source>
        <dbReference type="ARBA" id="ARBA00023022"/>
    </source>
</evidence>
<evidence type="ECO:0000256" key="3">
    <source>
        <dbReference type="ARBA" id="ARBA00022525"/>
    </source>
</evidence>
<evidence type="ECO:0000256" key="9">
    <source>
        <dbReference type="RuleBase" id="RU231113"/>
    </source>
</evidence>
<reference evidence="11 12" key="1">
    <citation type="submission" date="2014-03" db="EMBL/GenBank/DDBJ databases">
        <authorList>
            <person name="Warren W."/>
            <person name="Wilson R.K."/>
        </authorList>
    </citation>
    <scope>NUCLEOTIDE SEQUENCE</scope>
</reference>
<protein>
    <recommendedName>
        <fullName evidence="9">Beta-defensin</fullName>
    </recommendedName>
</protein>
<dbReference type="AlphaFoldDB" id="A0A0D9RWM7"/>
<evidence type="ECO:0000313" key="11">
    <source>
        <dbReference type="Ensembl" id="ENSCSAP00000013016.1"/>
    </source>
</evidence>
<dbReference type="eggNOG" id="ENOG502TE24">
    <property type="taxonomic scope" value="Eukaryota"/>
</dbReference>
<keyword evidence="12" id="KW-1185">Reference proteome</keyword>
<dbReference type="OMA" id="CRRMCLE"/>
<keyword evidence="7 9" id="KW-0044">Antibiotic</keyword>